<keyword evidence="3 21" id="KW-0812">Transmembrane</keyword>
<keyword evidence="8 21" id="KW-0472">Membrane</keyword>
<evidence type="ECO:0000256" key="9">
    <source>
        <dbReference type="ARBA" id="ARBA00024615"/>
    </source>
</evidence>
<evidence type="ECO:0000256" key="4">
    <source>
        <dbReference type="ARBA" id="ARBA00022723"/>
    </source>
</evidence>
<dbReference type="PANTHER" id="PTHR21347">
    <property type="entry name" value="CLEFT LIP AND PALATE ASSOCIATED TRANSMEMBRANE PROTEIN-RELATED"/>
    <property type="match status" value="1"/>
</dbReference>
<evidence type="ECO:0000256" key="15">
    <source>
        <dbReference type="ARBA" id="ARBA00043155"/>
    </source>
</evidence>
<gene>
    <name evidence="23" type="ORF">TSPI_07156</name>
</gene>
<keyword evidence="19" id="KW-0175">Coiled coil</keyword>
<dbReference type="InterPro" id="IPR017907">
    <property type="entry name" value="Znf_RING_CS"/>
</dbReference>
<evidence type="ECO:0000256" key="17">
    <source>
        <dbReference type="ARBA" id="ARBA00093208"/>
    </source>
</evidence>
<comment type="catalytic activity">
    <reaction evidence="9">
        <text>a 1,2-diacyl-sn-glycero-3-phosphoethanolamine(in) = a 1,2-diacyl-sn-glycero-3-phosphoethanolamine(out)</text>
        <dbReference type="Rhea" id="RHEA:38895"/>
        <dbReference type="ChEBI" id="CHEBI:64612"/>
    </reaction>
</comment>
<evidence type="ECO:0000256" key="13">
    <source>
        <dbReference type="ARBA" id="ARBA00040905"/>
    </source>
</evidence>
<keyword evidence="7 21" id="KW-1133">Transmembrane helix</keyword>
<proteinExistence type="inferred from homology"/>
<dbReference type="InterPro" id="IPR013083">
    <property type="entry name" value="Znf_RING/FYVE/PHD"/>
</dbReference>
<evidence type="ECO:0000256" key="19">
    <source>
        <dbReference type="SAM" id="Coils"/>
    </source>
</evidence>
<feature type="domain" description="RING-type" evidence="22">
    <location>
        <begin position="564"/>
        <end position="604"/>
    </location>
</feature>
<comment type="function">
    <text evidence="16">Scramblase that mediates the translocation of glucosaminylphosphatidylinositol (alpha-D-GlcN-(1-6)-(1,2-diacyl-sn-glycero-3-phospho)-1D-myo-inositol, GlcN-PI) across the endoplasmic reticulum (ER) membrane, from the cytosolic leaflet to the luminal leaflet of the ER membrane, where it participates in the biosynthesis of glycosylphosphatidylinositol (GPI). GPI is a lipid glycoconjugate involved in post-translational modification of proteins. Can also translocate 1,2-diacyl-sn-glycero-3-phospho-(1D-myo-inositol) (phosphatidylinositol or PI), as well as several other phospholipids (1,2-diacyl-sn-glycero-3-phosphocholine, 1,2-diacyl-sn-glycero-3-phosphoethanolamine), and N-acetylglucosaminylphosphatidylinositol (GlcNAc-PI) in vitro.</text>
</comment>
<keyword evidence="5 18" id="KW-0863">Zinc-finger</keyword>
<evidence type="ECO:0000256" key="7">
    <source>
        <dbReference type="ARBA" id="ARBA00022989"/>
    </source>
</evidence>
<dbReference type="PROSITE" id="PS50089">
    <property type="entry name" value="ZF_RING_2"/>
    <property type="match status" value="1"/>
</dbReference>
<dbReference type="SUPFAM" id="SSF57850">
    <property type="entry name" value="RING/U-box"/>
    <property type="match status" value="1"/>
</dbReference>
<evidence type="ECO:0000256" key="2">
    <source>
        <dbReference type="ARBA" id="ARBA00009310"/>
    </source>
</evidence>
<comment type="similarity">
    <text evidence="2">Belongs to the CLPTM1 family.</text>
</comment>
<name>A0ABR3KLR8_TRISP</name>
<keyword evidence="4" id="KW-0479">Metal-binding</keyword>
<dbReference type="Pfam" id="PF14634">
    <property type="entry name" value="zf-RING_5"/>
    <property type="match status" value="1"/>
</dbReference>
<protein>
    <recommendedName>
        <fullName evidence="13">Lipid scramblase CLPTM1L</fullName>
    </recommendedName>
    <alternativeName>
        <fullName evidence="15">Cisplatin resistance-related protein 9</fullName>
    </alternativeName>
    <alternativeName>
        <fullName evidence="14">Cleft lip and palate transmembrane protein 1-like protein</fullName>
    </alternativeName>
</protein>
<evidence type="ECO:0000256" key="21">
    <source>
        <dbReference type="SAM" id="Phobius"/>
    </source>
</evidence>
<dbReference type="Pfam" id="PF05602">
    <property type="entry name" value="CLPTM1"/>
    <property type="match status" value="1"/>
</dbReference>
<comment type="caution">
    <text evidence="23">The sequence shown here is derived from an EMBL/GenBank/DDBJ whole genome shotgun (WGS) entry which is preliminary data.</text>
</comment>
<evidence type="ECO:0000256" key="1">
    <source>
        <dbReference type="ARBA" id="ARBA00004141"/>
    </source>
</evidence>
<dbReference type="EMBL" id="JBEUSY010000271">
    <property type="protein sequence ID" value="KAL1238951.1"/>
    <property type="molecule type" value="Genomic_DNA"/>
</dbReference>
<reference evidence="23 24" key="1">
    <citation type="submission" date="2024-07" db="EMBL/GenBank/DDBJ databases">
        <title>Enhanced genomic and transcriptomic resources for Trichinella pseudospiralis and T. spiralis underpin the discovery of pronounced molecular differences between stages and species.</title>
        <authorList>
            <person name="Pasi K.K."/>
            <person name="La Rosa G."/>
            <person name="Gomez-Morales M.A."/>
            <person name="Tosini F."/>
            <person name="Sumanam S."/>
            <person name="Young N.D."/>
            <person name="Chang B.C."/>
            <person name="Robin G.B."/>
        </authorList>
    </citation>
    <scope>NUCLEOTIDE SEQUENCE [LARGE SCALE GENOMIC DNA]</scope>
    <source>
        <strain evidence="23">ISS534</strain>
    </source>
</reference>
<evidence type="ECO:0000256" key="14">
    <source>
        <dbReference type="ARBA" id="ARBA00042320"/>
    </source>
</evidence>
<evidence type="ECO:0000256" key="12">
    <source>
        <dbReference type="ARBA" id="ARBA00036810"/>
    </source>
</evidence>
<evidence type="ECO:0000256" key="3">
    <source>
        <dbReference type="ARBA" id="ARBA00022692"/>
    </source>
</evidence>
<comment type="catalytic activity">
    <reaction evidence="11">
        <text>a 1,2-diacyl-sn-glycero-3-phospho-(1D-myo-inositol)(in) = a 1,2-diacyl-sn-glycero-3-phospho-(1D-myo-inositol)(out)</text>
        <dbReference type="Rhea" id="RHEA:38691"/>
        <dbReference type="ChEBI" id="CHEBI:57880"/>
    </reaction>
</comment>
<evidence type="ECO:0000313" key="24">
    <source>
        <dbReference type="Proteomes" id="UP001558632"/>
    </source>
</evidence>
<dbReference type="Gene3D" id="3.30.40.10">
    <property type="entry name" value="Zinc/RING finger domain, C3HC4 (zinc finger)"/>
    <property type="match status" value="1"/>
</dbReference>
<comment type="catalytic activity">
    <reaction evidence="12">
        <text>6-(alpha-D-glucosaminyl)-(1-octadecanoyl,2-(9Z)-octadecenoyl-sn-glycero-3-phospho)-1D-myo-inositol(in) = 6-(alpha-D-glucosaminyl)-(1-octadecanoyl,2-(9Z)-octadecenoyl-sn-glycero-3-phospho)-1D-myo-inositol(out)</text>
        <dbReference type="Rhea" id="RHEA:71495"/>
        <dbReference type="ChEBI" id="CHEBI:190691"/>
    </reaction>
</comment>
<evidence type="ECO:0000256" key="6">
    <source>
        <dbReference type="ARBA" id="ARBA00022833"/>
    </source>
</evidence>
<evidence type="ECO:0000256" key="16">
    <source>
        <dbReference type="ARBA" id="ARBA00045827"/>
    </source>
</evidence>
<dbReference type="PROSITE" id="PS00518">
    <property type="entry name" value="ZF_RING_1"/>
    <property type="match status" value="1"/>
</dbReference>
<comment type="catalytic activity">
    <reaction evidence="10">
        <text>a 1,2-diacyl-sn-glycero-3-phosphocholine(in) = a 1,2-diacyl-sn-glycero-3-phosphocholine(out)</text>
        <dbReference type="Rhea" id="RHEA:38571"/>
        <dbReference type="ChEBI" id="CHEBI:57643"/>
    </reaction>
</comment>
<evidence type="ECO:0000256" key="8">
    <source>
        <dbReference type="ARBA" id="ARBA00023136"/>
    </source>
</evidence>
<evidence type="ECO:0000259" key="22">
    <source>
        <dbReference type="PROSITE" id="PS50089"/>
    </source>
</evidence>
<accession>A0ABR3KLR8</accession>
<feature type="transmembrane region" description="Helical" evidence="21">
    <location>
        <begin position="424"/>
        <end position="444"/>
    </location>
</feature>
<keyword evidence="24" id="KW-1185">Reference proteome</keyword>
<feature type="transmembrane region" description="Helical" evidence="21">
    <location>
        <begin position="398"/>
        <end position="418"/>
    </location>
</feature>
<dbReference type="InterPro" id="IPR008429">
    <property type="entry name" value="CLPTM1"/>
</dbReference>
<keyword evidence="6" id="KW-0862">Zinc</keyword>
<comment type="catalytic activity">
    <reaction evidence="17">
        <text>a 6-(alpha-D-glucosaminyl)-1-(1,2-diacyl-sn-glycero-3-phospho)-1D-myo-inositol(in) = a 6-(alpha-D-glucosaminyl)-1-(1,2-diacyl-sn-glycero-3-phospho)-1D-myo-inositol(out)</text>
        <dbReference type="Rhea" id="RHEA:71491"/>
        <dbReference type="ChEBI" id="CHEBI:57997"/>
    </reaction>
</comment>
<evidence type="ECO:0000313" key="23">
    <source>
        <dbReference type="EMBL" id="KAL1238951.1"/>
    </source>
</evidence>
<evidence type="ECO:0000256" key="10">
    <source>
        <dbReference type="ARBA" id="ARBA00024631"/>
    </source>
</evidence>
<dbReference type="InterPro" id="IPR001841">
    <property type="entry name" value="Znf_RING"/>
</dbReference>
<feature type="region of interest" description="Disordered" evidence="20">
    <location>
        <begin position="784"/>
        <end position="808"/>
    </location>
</feature>
<dbReference type="PANTHER" id="PTHR21347:SF0">
    <property type="entry name" value="LIPID SCRAMBLASE CLPTM1L"/>
    <property type="match status" value="1"/>
</dbReference>
<evidence type="ECO:0000256" key="18">
    <source>
        <dbReference type="PROSITE-ProRule" id="PRU00175"/>
    </source>
</evidence>
<dbReference type="Proteomes" id="UP001558632">
    <property type="component" value="Unassembled WGS sequence"/>
</dbReference>
<organism evidence="23 24">
    <name type="scientific">Trichinella spiralis</name>
    <name type="common">Trichina worm</name>
    <dbReference type="NCBI Taxonomy" id="6334"/>
    <lineage>
        <taxon>Eukaryota</taxon>
        <taxon>Metazoa</taxon>
        <taxon>Ecdysozoa</taxon>
        <taxon>Nematoda</taxon>
        <taxon>Enoplea</taxon>
        <taxon>Dorylaimia</taxon>
        <taxon>Trichinellida</taxon>
        <taxon>Trichinellidae</taxon>
        <taxon>Trichinella</taxon>
    </lineage>
</organism>
<feature type="compositionally biased region" description="Polar residues" evidence="20">
    <location>
        <begin position="792"/>
        <end position="808"/>
    </location>
</feature>
<feature type="coiled-coil region" evidence="19">
    <location>
        <begin position="677"/>
        <end position="704"/>
    </location>
</feature>
<evidence type="ECO:0000256" key="11">
    <source>
        <dbReference type="ARBA" id="ARBA00035895"/>
    </source>
</evidence>
<evidence type="ECO:0000256" key="20">
    <source>
        <dbReference type="SAM" id="MobiDB-lite"/>
    </source>
</evidence>
<comment type="subcellular location">
    <subcellularLocation>
        <location evidence="1">Membrane</location>
        <topology evidence="1">Multi-pass membrane protein</topology>
    </subcellularLocation>
</comment>
<feature type="transmembrane region" description="Helical" evidence="21">
    <location>
        <begin position="279"/>
        <end position="300"/>
    </location>
</feature>
<evidence type="ECO:0000256" key="5">
    <source>
        <dbReference type="ARBA" id="ARBA00022771"/>
    </source>
</evidence>
<sequence length="863" mass="99624">MRCSFVLDILSGIFLLYAAYCVYVFSEILFPEKCVPKPGSRRPSLACLRSELEADQYHNLQLRVYTSLSKRNSKLISEVLRIENFSMNTYYNELVEIPVPIKTRKNGSLWLHSFLMPPSNVTIPFSGEWHLVQTAKMTTYAPRKQEKYLLETTVNNSSEEYKEIVTHFRTKLVLRGVGEPFSFVMRKLPNEFNSIFKITDRNRYYPLFYVDYLAFTEDNLQEISVNTSRINITVVYYPTSVGHLRMLISVRDALRQMKEMGLGRVDIDMIVGILQEDHLGLLFFGFAVAILHSVLDFLALKSDVSFWRGQKSMVGVSRRTQALRMFSEVVIFFYLINNKAGFLVWLPVFVGMLIDVWKLAKCFKFQIRRVGWRFECSFAEISSEESETDEIDKLGMKYLMYVMAPFSVVGAGYSLIYITHRSWYGWLLESLANAVYVIGFLLMLPQVFLNYKLKTVAHLPWKAFMYKAFNTFIDDVFAYIFKMPTSHRLACFRDDIVFLIYLYQRWLYPVDKRRTNEFGISYDDDPLTSFSNTFLLEKKCDDITFNCVDLLKFVKVKEMSWVHCNNCIDLPVKGRDNFLLTSCGHIICKSCIKKCKEKKCIICNQNCDVTEINRNLESSVLKYFLKPQDIVKSQMRDLSQVMEFQEFHRNSLVSHCRKLIKNFQMVNEKMKVESQKVISLEKSLKESLLENHRLKKEIESLKNEVALKSDFVYNKIATPSLNTSGKSLYVRSSSPVVSQSSGRVQSTLGKRIALPCIPVVNSCLSSVESQSLTTPDILNVENSTVSKKRTDSTQNRIPGTLTSENQSSSILCENNQSRRSGLDSQYLHSVADSLKLPFPMQSIGNCQLWSRKAPRFKPSGRTL</sequence>